<gene>
    <name evidence="5" type="ORF">WG66_15996</name>
</gene>
<keyword evidence="1" id="KW-0479">Metal-binding</keyword>
<dbReference type="InterPro" id="IPR036409">
    <property type="entry name" value="Aldolase_II/adducin_N_sf"/>
</dbReference>
<dbReference type="GO" id="GO:0016832">
    <property type="term" value="F:aldehyde-lyase activity"/>
    <property type="evidence" value="ECO:0007669"/>
    <property type="project" value="TreeGrafter"/>
</dbReference>
<dbReference type="SMART" id="SM01007">
    <property type="entry name" value="Aldolase_II"/>
    <property type="match status" value="1"/>
</dbReference>
<protein>
    <submittedName>
        <fullName evidence="5">Putative arad-like aldolase/epimerase</fullName>
    </submittedName>
</protein>
<evidence type="ECO:0000256" key="3">
    <source>
        <dbReference type="SAM" id="SignalP"/>
    </source>
</evidence>
<reference evidence="5 6" key="1">
    <citation type="submission" date="2015-12" db="EMBL/GenBank/DDBJ databases">
        <title>Draft genome sequence of Moniliophthora roreri, the causal agent of frosty pod rot of cacao.</title>
        <authorList>
            <person name="Aime M.C."/>
            <person name="Diaz-Valderrama J.R."/>
            <person name="Kijpornyongpan T."/>
            <person name="Phillips-Mora W."/>
        </authorList>
    </citation>
    <scope>NUCLEOTIDE SEQUENCE [LARGE SCALE GENOMIC DNA]</scope>
    <source>
        <strain evidence="5 6">MCA 2952</strain>
    </source>
</reference>
<keyword evidence="2" id="KW-0456">Lyase</keyword>
<accession>A0A0W0F524</accession>
<dbReference type="PANTHER" id="PTHR22789">
    <property type="entry name" value="FUCULOSE PHOSPHATE ALDOLASE"/>
    <property type="match status" value="1"/>
</dbReference>
<dbReference type="Pfam" id="PF00596">
    <property type="entry name" value="Aldolase_II"/>
    <property type="match status" value="1"/>
</dbReference>
<dbReference type="GO" id="GO:0046872">
    <property type="term" value="F:metal ion binding"/>
    <property type="evidence" value="ECO:0007669"/>
    <property type="project" value="UniProtKB-KW"/>
</dbReference>
<dbReference type="GO" id="GO:0005829">
    <property type="term" value="C:cytosol"/>
    <property type="evidence" value="ECO:0007669"/>
    <property type="project" value="TreeGrafter"/>
</dbReference>
<organism evidence="5 6">
    <name type="scientific">Moniliophthora roreri</name>
    <name type="common">Frosty pod rot fungus</name>
    <name type="synonym">Monilia roreri</name>
    <dbReference type="NCBI Taxonomy" id="221103"/>
    <lineage>
        <taxon>Eukaryota</taxon>
        <taxon>Fungi</taxon>
        <taxon>Dikarya</taxon>
        <taxon>Basidiomycota</taxon>
        <taxon>Agaricomycotina</taxon>
        <taxon>Agaricomycetes</taxon>
        <taxon>Agaricomycetidae</taxon>
        <taxon>Agaricales</taxon>
        <taxon>Marasmiineae</taxon>
        <taxon>Marasmiaceae</taxon>
        <taxon>Moniliophthora</taxon>
    </lineage>
</organism>
<dbReference type="InterPro" id="IPR050197">
    <property type="entry name" value="Aldolase_class_II_sugar_metab"/>
</dbReference>
<dbReference type="Proteomes" id="UP000054988">
    <property type="component" value="Unassembled WGS sequence"/>
</dbReference>
<dbReference type="InterPro" id="IPR001303">
    <property type="entry name" value="Aldolase_II/adducin_N"/>
</dbReference>
<evidence type="ECO:0000313" key="5">
    <source>
        <dbReference type="EMBL" id="KTB31433.1"/>
    </source>
</evidence>
<dbReference type="EMBL" id="LATX01002324">
    <property type="protein sequence ID" value="KTB31433.1"/>
    <property type="molecule type" value="Genomic_DNA"/>
</dbReference>
<evidence type="ECO:0000256" key="2">
    <source>
        <dbReference type="ARBA" id="ARBA00023239"/>
    </source>
</evidence>
<evidence type="ECO:0000259" key="4">
    <source>
        <dbReference type="SMART" id="SM01007"/>
    </source>
</evidence>
<name>A0A0W0F524_MONRR</name>
<keyword evidence="3" id="KW-0732">Signal</keyword>
<feature type="chain" id="PRO_5006901464" evidence="3">
    <location>
        <begin position="19"/>
        <end position="461"/>
    </location>
</feature>
<feature type="signal peptide" evidence="3">
    <location>
        <begin position="1"/>
        <end position="18"/>
    </location>
</feature>
<dbReference type="AlphaFoldDB" id="A0A0W0F524"/>
<dbReference type="GO" id="GO:0019323">
    <property type="term" value="P:pentose catabolic process"/>
    <property type="evidence" value="ECO:0007669"/>
    <property type="project" value="TreeGrafter"/>
</dbReference>
<dbReference type="SUPFAM" id="SSF53639">
    <property type="entry name" value="AraD/HMP-PK domain-like"/>
    <property type="match status" value="1"/>
</dbReference>
<evidence type="ECO:0000313" key="6">
    <source>
        <dbReference type="Proteomes" id="UP000054988"/>
    </source>
</evidence>
<proteinExistence type="predicted"/>
<dbReference type="PANTHER" id="PTHR22789:SF0">
    <property type="entry name" value="3-OXO-TETRONATE 4-PHOSPHATE DECARBOXYLASE-RELATED"/>
    <property type="match status" value="1"/>
</dbReference>
<feature type="domain" description="Class II aldolase/adducin N-terminal" evidence="4">
    <location>
        <begin position="29"/>
        <end position="234"/>
    </location>
</feature>
<dbReference type="eggNOG" id="ENOG502SKYK">
    <property type="taxonomic scope" value="Eukaryota"/>
</dbReference>
<sequence>MILSQILCLAFTTLLASAAPSSNVTQAARDLVDGNHILHFLQVFDAFGHMSVRDPDNSSQLIMPLPKAPALVNAEDLVTYDISGAIPLHMTFNESITGDAIPPSAGERFISSQMYAKYPDINAVVHSHTLDVLPFADVGVGLRAMMGVAGSLGSLTNGTPIFDYEKLPPNVLPEDAPHDLIIRNVVLGDALAEMFEDGCAVVLMRGHGMAIRAPSIKQAVFRAYNTKQSAKVQLQVASLGGSGWLTPRQADDAAKTNEGDAPLNQAWSLWVEQMLDDSARWSLDEAWNLRMSFVQTWKPLEEKRFECGEIKTATNLMWHPPYSAHIQLGTLTHNRDLNKTTNVMRKTLANGSGSLGSRLGYANEPVDPDRSCNIDGTAQKIGRAKWGERKRSFDFLSPVSHTVLAISVEESKTAVKDILDSLSIYLREALRNVIVFKQDSSLFHGMVANYMRRCIFINITV</sequence>
<evidence type="ECO:0000256" key="1">
    <source>
        <dbReference type="ARBA" id="ARBA00022723"/>
    </source>
</evidence>
<comment type="caution">
    <text evidence="5">The sequence shown here is derived from an EMBL/GenBank/DDBJ whole genome shotgun (WGS) entry which is preliminary data.</text>
</comment>
<dbReference type="Gene3D" id="3.40.225.10">
    <property type="entry name" value="Class II aldolase/adducin N-terminal domain"/>
    <property type="match status" value="1"/>
</dbReference>